<dbReference type="GO" id="GO:0036503">
    <property type="term" value="P:ERAD pathway"/>
    <property type="evidence" value="ECO:0007669"/>
    <property type="project" value="TreeGrafter"/>
</dbReference>
<comment type="catalytic activity">
    <reaction evidence="11">
        <text>N(4)-(alpha-D-Man-(1-&gt;2)-alpha-D-Man-(1-&gt;2)-alpha-D-Man-(1-&gt;3)-[alpha-D-Man-(1-&gt;2)-alpha-D-Man-(1-&gt;3)-[alpha-D-Man-(1-&gt;2)-alpha-D-Man-(1-&gt;6)]-alpha-D-Man-(1-&gt;6)]-beta-D-Man-(1-&gt;4)-beta-D-GlcNAc-(1-&gt;4)-beta-D-GlcNAc)-L-asparaginyl-[protein] (N-glucan mannose isomer 9A1,2,3B1,2,3) + UDP-alpha-D-glucose = N(4)-(alpha-D-Glc-(1-&gt;3)-alpha-D-Man-(1-&gt;2)-alpha-D-Man-(1-&gt;2)-alpha-D-Man-(1-&gt;3)-[alpha-D-Man-(1-&gt;2)-alpha-D-Man-(1-&gt;3)-[alpha-D-Man-(1-&gt;2)-alpha-D-Man-(1-&gt;6)]-alpha-D-Man-(1-&gt;6)]-beta-D-Man-(1-&gt;4)-beta-D-GlcNAc-(1-&gt;4)-beta-D-GlcNAc)-L-asparaginyl-[protein] + UDP + H(+)</text>
        <dbReference type="Rhea" id="RHEA:61304"/>
        <dbReference type="Rhea" id="RHEA-COMP:14356"/>
        <dbReference type="Rhea" id="RHEA-COMP:14357"/>
        <dbReference type="ChEBI" id="CHEBI:15378"/>
        <dbReference type="ChEBI" id="CHEBI:58223"/>
        <dbReference type="ChEBI" id="CHEBI:58885"/>
        <dbReference type="ChEBI" id="CHEBI:59080"/>
        <dbReference type="ChEBI" id="CHEBI:139493"/>
    </reaction>
</comment>
<comment type="similarity">
    <text evidence="4">Belongs to the glycosyltransferase 8 family.</text>
</comment>
<proteinExistence type="inferred from homology"/>
<feature type="domain" description="UGGT thioredoxin-like" evidence="14">
    <location>
        <begin position="296"/>
        <end position="428"/>
    </location>
</feature>
<comment type="function">
    <text evidence="10">Recognizes glycoproteins with minor folding defects. Reglucosylates single N-glycans near the misfolded part of the protein, thus providing quality control for protein folding in the endoplasmic reticulum. Reglucosylated proteins are recognized by calreticulin for recycling to the endoplasmic reticulum and refolding or degradation.</text>
</comment>
<keyword evidence="8" id="KW-0256">Endoplasmic reticulum</keyword>
<dbReference type="Pfam" id="PF18403">
    <property type="entry name" value="Thioredoxin_15"/>
    <property type="match status" value="1"/>
</dbReference>
<protein>
    <recommendedName>
        <fullName evidence="19">UDP-glucose:glycoprotein glucosyltransferase</fullName>
    </recommendedName>
</protein>
<dbReference type="Gene3D" id="3.90.550.10">
    <property type="entry name" value="Spore Coat Polysaccharide Biosynthesis Protein SpsA, Chain A"/>
    <property type="match status" value="1"/>
</dbReference>
<evidence type="ECO:0000256" key="11">
    <source>
        <dbReference type="ARBA" id="ARBA00048456"/>
    </source>
</evidence>
<name>A0AAW2IHJ0_9NEOP</name>
<comment type="pathway">
    <text evidence="3">Protein modification; protein glycosylation.</text>
</comment>
<dbReference type="Pfam" id="PF06427">
    <property type="entry name" value="UDP-g_GGTase"/>
    <property type="match status" value="1"/>
</dbReference>
<dbReference type="CDD" id="cd06432">
    <property type="entry name" value="GT8_HUGT1_C_like"/>
    <property type="match status" value="1"/>
</dbReference>
<evidence type="ECO:0000313" key="18">
    <source>
        <dbReference type="EMBL" id="KAL0281659.1"/>
    </source>
</evidence>
<dbReference type="InterPro" id="IPR040693">
    <property type="entry name" value="UGGT_TRXL_1"/>
</dbReference>
<dbReference type="GO" id="GO:0018279">
    <property type="term" value="P:protein N-linked glycosylation via asparagine"/>
    <property type="evidence" value="ECO:0007669"/>
    <property type="project" value="TreeGrafter"/>
</dbReference>
<keyword evidence="9" id="KW-0325">Glycoprotein</keyword>
<evidence type="ECO:0000259" key="17">
    <source>
        <dbReference type="Pfam" id="PF18404"/>
    </source>
</evidence>
<evidence type="ECO:0008006" key="19">
    <source>
        <dbReference type="Google" id="ProtNLM"/>
    </source>
</evidence>
<evidence type="ECO:0000256" key="8">
    <source>
        <dbReference type="ARBA" id="ARBA00022824"/>
    </source>
</evidence>
<evidence type="ECO:0000256" key="10">
    <source>
        <dbReference type="ARBA" id="ARBA00045874"/>
    </source>
</evidence>
<dbReference type="InterPro" id="IPR040525">
    <property type="entry name" value="UGGT_TRXL_4"/>
</dbReference>
<evidence type="ECO:0000256" key="9">
    <source>
        <dbReference type="ARBA" id="ARBA00023180"/>
    </source>
</evidence>
<comment type="cofactor">
    <cofactor evidence="1">
        <name>Ca(2+)</name>
        <dbReference type="ChEBI" id="CHEBI:29108"/>
    </cofactor>
</comment>
<dbReference type="GO" id="GO:0051082">
    <property type="term" value="F:unfolded protein binding"/>
    <property type="evidence" value="ECO:0007669"/>
    <property type="project" value="TreeGrafter"/>
</dbReference>
<feature type="signal peptide" evidence="12">
    <location>
        <begin position="1"/>
        <end position="26"/>
    </location>
</feature>
<dbReference type="GO" id="GO:0003980">
    <property type="term" value="F:UDP-glucose:glycoprotein glucosyltransferase activity"/>
    <property type="evidence" value="ECO:0007669"/>
    <property type="project" value="InterPro"/>
</dbReference>
<dbReference type="InterPro" id="IPR009448">
    <property type="entry name" value="UDP-g_GGtrans"/>
</dbReference>
<dbReference type="SUPFAM" id="SSF53448">
    <property type="entry name" value="Nucleotide-diphospho-sugar transferases"/>
    <property type="match status" value="1"/>
</dbReference>
<evidence type="ECO:0000256" key="2">
    <source>
        <dbReference type="ARBA" id="ARBA00004319"/>
    </source>
</evidence>
<evidence type="ECO:0000259" key="16">
    <source>
        <dbReference type="Pfam" id="PF18403"/>
    </source>
</evidence>
<evidence type="ECO:0000259" key="13">
    <source>
        <dbReference type="Pfam" id="PF18400"/>
    </source>
</evidence>
<organism evidence="18">
    <name type="scientific">Menopon gallinae</name>
    <name type="common">poultry shaft louse</name>
    <dbReference type="NCBI Taxonomy" id="328185"/>
    <lineage>
        <taxon>Eukaryota</taxon>
        <taxon>Metazoa</taxon>
        <taxon>Ecdysozoa</taxon>
        <taxon>Arthropoda</taxon>
        <taxon>Hexapoda</taxon>
        <taxon>Insecta</taxon>
        <taxon>Pterygota</taxon>
        <taxon>Neoptera</taxon>
        <taxon>Paraneoptera</taxon>
        <taxon>Psocodea</taxon>
        <taxon>Troctomorpha</taxon>
        <taxon>Phthiraptera</taxon>
        <taxon>Amblycera</taxon>
        <taxon>Menoponidae</taxon>
        <taxon>Menopon</taxon>
    </lineage>
</organism>
<gene>
    <name evidence="18" type="ORF">PYX00_002578</name>
</gene>
<sequence>MFPSPFPHIALIFLLAINVTPLKHKAKTVTTLLDAKWEVTPLVLEVSEYIAEESIDDFWSFVDEISSLKPELVELNSDVKQYNKVLEVAGNYLSVLQVKALKLALSLHIFSPKIEMYGQMASQRGLPQSRCPAAVDYDGKLYCHEEDFKSQFRKTEALPKRIETYRIDHHYPASENKSKIAVLYGELGTVEFSRMHHVLREYAKQGELDYVLRHYVKERPNKRVRLSGYGVELQMKSTEYKVMDDTQVKSDTRINNTENEDPDEEIEGLNFFKLKSLRPDLKEKLEKFRSHLLETSNEMAPLKVWQVQELSLQAAERILGCSSGEEALRTLTHISHNLPLQARSLIRTPVRPALKKEILSNQELFGKTLNLSPSDAAIFINGMFFDVEIVDVITLLEVLRQELRIMEKLHKIGIREEEMKELLALDLTTSSSEYAIDIRDSAIQWINDIEYDSQYHMWSDSLLDLLRPTFPGMLRSIRRNLYNLVLIVDPTKKEAKQLLKFMESFYIHTAPLRLGIVFGVTADTKKNGLNDAGIAILNAFNYISEVKNAYHGLSFITDVYASVAENRDINTKDVHKKFKDKYANADFNDIFGEDSNYDTGRKLSVEFIKRSGLRKMPQALLNGIPLSEKKLNADDFEEAVLNEIMSQTPQLQKAVFRGEFSDTDNAIEYLMSKPNVMPRLNERVLSDNAVYLDLTGNPSETFEAKNFGNLRSKDKIATLSNRMKYFTLKSGPNDKPTLITHWVITDLDVQKGRDLLRFALEQMTNSAYIRVGVIVNPRDSHVTPLTQLILTSLQVLMPHVATSYVLKTLQNEEVFEALDGFRRPPNFNLEGLDIEALSVALKEGSWIQNLIEIHRSFVKSAVKFKPGEHGIITNGRIFGPFEEDEVFVVDDFSLIDRFCFNSYGDKILSVFKKDKSTSAAGENVKAQSYITSDMLMKTVSVLTFRTDMRSRFEIPIKEKDKGLSFVSIPPVDPSLPAFDIAAIVDPVSRGAQKIGPILSVLHQATNSHIRLFLNCVEKNSDLPLKSFYKYVLEPELQFLSNGQLSPGPIAKFTNLPTSVLFTQAMHVPENWLVESVRSPYDLDNIKLDDVLESTIHSEFELEYLLLEGHCFEATLGNPPRGLQITLGTETNPLLYDTIVMANLGYFQLKANPGAWVLRLREGRSSDIYNIISHEGSDTPFNSTDIKVVISSFRSHVLKLKVQKKPDKIKMDLLSDDGDSGGGIWNSITSSFGSKADEETDDVINIFSLASGHLYERFIKIMMLSVIKNTKTPVKFWFLKNYLSPTLKDFLPHMAEEYGFQFELVQYKWPRWLHQQTEKQRIIWGYKILFLDVLFPLHVKKIIFVDADQVVRADLRELRDLDLGGAPYGYTPFCNSRKEMDGFRFWNQGYWKNHLQGRRYHISALYVVDLKRFRRIAAGDRLRGQYQALSQDPNSLSNLDQDLPNNMIHQVAIKSLPQEWLWCETWCDDESKKFAKTIDLCNNPLTKEAKLTAAMRIVEEWKDYDNEVKELQRKIDTSAHMEEISTPKPLPTADIHTEL</sequence>
<feature type="domain" description="UGGT thioredoxin-like" evidence="15">
    <location>
        <begin position="436"/>
        <end position="684"/>
    </location>
</feature>
<dbReference type="PANTHER" id="PTHR11226">
    <property type="entry name" value="UDP-GLUCOSE GLYCOPROTEIN:GLUCOSYLTRANSFERASE"/>
    <property type="match status" value="1"/>
</dbReference>
<dbReference type="Pfam" id="PF18401">
    <property type="entry name" value="Thioredoxin_13"/>
    <property type="match status" value="1"/>
</dbReference>
<evidence type="ECO:0000256" key="1">
    <source>
        <dbReference type="ARBA" id="ARBA00001913"/>
    </source>
</evidence>
<keyword evidence="5" id="KW-0328">Glycosyltransferase</keyword>
<dbReference type="InterPro" id="IPR040497">
    <property type="entry name" value="Glyco_transf_24"/>
</dbReference>
<dbReference type="InterPro" id="IPR040692">
    <property type="entry name" value="UGGT_TRXL_3"/>
</dbReference>
<evidence type="ECO:0000256" key="4">
    <source>
        <dbReference type="ARBA" id="ARBA00006351"/>
    </source>
</evidence>
<evidence type="ECO:0000259" key="15">
    <source>
        <dbReference type="Pfam" id="PF18402"/>
    </source>
</evidence>
<dbReference type="EMBL" id="JARGDH010000001">
    <property type="protein sequence ID" value="KAL0281659.1"/>
    <property type="molecule type" value="Genomic_DNA"/>
</dbReference>
<feature type="domain" description="UGGT thioredoxin-like" evidence="13">
    <location>
        <begin position="40"/>
        <end position="221"/>
    </location>
</feature>
<evidence type="ECO:0000259" key="14">
    <source>
        <dbReference type="Pfam" id="PF18401"/>
    </source>
</evidence>
<evidence type="ECO:0000256" key="7">
    <source>
        <dbReference type="ARBA" id="ARBA00022729"/>
    </source>
</evidence>
<dbReference type="Pfam" id="PF18402">
    <property type="entry name" value="Thioredoxin_14"/>
    <property type="match status" value="1"/>
</dbReference>
<comment type="caution">
    <text evidence="18">The sequence shown here is derived from an EMBL/GenBank/DDBJ whole genome shotgun (WGS) entry which is preliminary data.</text>
</comment>
<dbReference type="Pfam" id="PF18404">
    <property type="entry name" value="Glyco_transf_24"/>
    <property type="match status" value="1"/>
</dbReference>
<accession>A0AAW2IHJ0</accession>
<dbReference type="Pfam" id="PF18400">
    <property type="entry name" value="Thioredoxin_12"/>
    <property type="match status" value="1"/>
</dbReference>
<feature type="chain" id="PRO_5044477088" description="UDP-glucose:glycoprotein glucosyltransferase" evidence="12">
    <location>
        <begin position="27"/>
        <end position="1538"/>
    </location>
</feature>
<feature type="domain" description="Glucosyltransferase 24 catalytic" evidence="17">
    <location>
        <begin position="1243"/>
        <end position="1510"/>
    </location>
</feature>
<feature type="domain" description="UDP-glucose:glycoprotein glucosyltransferase thioredoxin-like" evidence="16">
    <location>
        <begin position="716"/>
        <end position="942"/>
    </location>
</feature>
<evidence type="ECO:0000256" key="5">
    <source>
        <dbReference type="ARBA" id="ARBA00022676"/>
    </source>
</evidence>
<keyword evidence="6" id="KW-0808">Transferase</keyword>
<dbReference type="FunFam" id="3.90.550.10:FF:000004">
    <property type="entry name" value="UDP-glucose glycoprotein glucosyltransferase 1"/>
    <property type="match status" value="1"/>
</dbReference>
<dbReference type="PANTHER" id="PTHR11226:SF0">
    <property type="entry name" value="UDP-GLUCOSE:GLYCOPROTEIN GLUCOSYLTRANSFERASE"/>
    <property type="match status" value="1"/>
</dbReference>
<dbReference type="GO" id="GO:0005788">
    <property type="term" value="C:endoplasmic reticulum lumen"/>
    <property type="evidence" value="ECO:0007669"/>
    <property type="project" value="UniProtKB-SubCell"/>
</dbReference>
<evidence type="ECO:0000256" key="3">
    <source>
        <dbReference type="ARBA" id="ARBA00004922"/>
    </source>
</evidence>
<reference evidence="18" key="1">
    <citation type="journal article" date="2024" name="Gigascience">
        <title>Chromosome-level genome of the poultry shaft louse Menopon gallinae provides insight into the host-switching and adaptive evolution of parasitic lice.</title>
        <authorList>
            <person name="Xu Y."/>
            <person name="Ma L."/>
            <person name="Liu S."/>
            <person name="Liang Y."/>
            <person name="Liu Q."/>
            <person name="He Z."/>
            <person name="Tian L."/>
            <person name="Duan Y."/>
            <person name="Cai W."/>
            <person name="Li H."/>
            <person name="Song F."/>
        </authorList>
    </citation>
    <scope>NUCLEOTIDE SEQUENCE</scope>
    <source>
        <strain evidence="18">Cailab_2023a</strain>
    </source>
</reference>
<comment type="subcellular location">
    <subcellularLocation>
        <location evidence="2">Endoplasmic reticulum lumen</location>
    </subcellularLocation>
</comment>
<evidence type="ECO:0000256" key="12">
    <source>
        <dbReference type="SAM" id="SignalP"/>
    </source>
</evidence>
<keyword evidence="7 12" id="KW-0732">Signal</keyword>
<evidence type="ECO:0000256" key="6">
    <source>
        <dbReference type="ARBA" id="ARBA00022679"/>
    </source>
</evidence>
<dbReference type="EMBL" id="JARGDH010000001">
    <property type="protein sequence ID" value="KAL0281657.1"/>
    <property type="molecule type" value="Genomic_DNA"/>
</dbReference>
<dbReference type="InterPro" id="IPR029044">
    <property type="entry name" value="Nucleotide-diphossugar_trans"/>
</dbReference>
<dbReference type="InterPro" id="IPR040694">
    <property type="entry name" value="UGGT_TRXL_2"/>
</dbReference>